<evidence type="ECO:0000313" key="10">
    <source>
        <dbReference type="EMBL" id="GCE63246.1"/>
    </source>
</evidence>
<dbReference type="PANTHER" id="PTHR43261">
    <property type="entry name" value="TRANSLATION ELONGATION FACTOR G-RELATED"/>
    <property type="match status" value="1"/>
</dbReference>
<dbReference type="GO" id="GO:0003924">
    <property type="term" value="F:GTPase activity"/>
    <property type="evidence" value="ECO:0007669"/>
    <property type="project" value="InterPro"/>
</dbReference>
<dbReference type="SUPFAM" id="SSF54211">
    <property type="entry name" value="Ribosomal protein S5 domain 2-like"/>
    <property type="match status" value="1"/>
</dbReference>
<dbReference type="InterPro" id="IPR000640">
    <property type="entry name" value="EFG_V-like"/>
</dbReference>
<keyword evidence="5 7" id="KW-0648">Protein biosynthesis</keyword>
<dbReference type="FunFam" id="2.40.30.10:FF:000006">
    <property type="entry name" value="Elongation factor G"/>
    <property type="match status" value="1"/>
</dbReference>
<comment type="similarity">
    <text evidence="2 7">Belongs to the TRAFAC class translation factor GTPase superfamily. Classic translation factor GTPase family. EF-G/EF-2 subfamily.</text>
</comment>
<dbReference type="InterPro" id="IPR005517">
    <property type="entry name" value="Transl_elong_EFG/EF2_IV"/>
</dbReference>
<dbReference type="AlphaFoldDB" id="A0A478FS96"/>
<dbReference type="NCBIfam" id="TIGR00231">
    <property type="entry name" value="small_GTP"/>
    <property type="match status" value="1"/>
</dbReference>
<dbReference type="PROSITE" id="PS51722">
    <property type="entry name" value="G_TR_2"/>
    <property type="match status" value="1"/>
</dbReference>
<dbReference type="Gene3D" id="2.40.30.10">
    <property type="entry name" value="Translation factors"/>
    <property type="match status" value="1"/>
</dbReference>
<evidence type="ECO:0000256" key="7">
    <source>
        <dbReference type="HAMAP-Rule" id="MF_00054"/>
    </source>
</evidence>
<dbReference type="CDD" id="cd01434">
    <property type="entry name" value="EFG_mtEFG1_IV"/>
    <property type="match status" value="1"/>
</dbReference>
<dbReference type="Gene3D" id="3.30.230.10">
    <property type="match status" value="1"/>
</dbReference>
<dbReference type="NCBIfam" id="NF009381">
    <property type="entry name" value="PRK12740.1-5"/>
    <property type="match status" value="1"/>
</dbReference>
<dbReference type="NCBIfam" id="TIGR00484">
    <property type="entry name" value="EF-G"/>
    <property type="match status" value="1"/>
</dbReference>
<dbReference type="InterPro" id="IPR041095">
    <property type="entry name" value="EFG_II"/>
</dbReference>
<evidence type="ECO:0000256" key="8">
    <source>
        <dbReference type="NCBIfam" id="TIGR00484"/>
    </source>
</evidence>
<evidence type="ECO:0000256" key="1">
    <source>
        <dbReference type="ARBA" id="ARBA00004496"/>
    </source>
</evidence>
<dbReference type="InterPro" id="IPR035649">
    <property type="entry name" value="EFG_V"/>
</dbReference>
<dbReference type="Pfam" id="PF14492">
    <property type="entry name" value="EFG_III"/>
    <property type="match status" value="1"/>
</dbReference>
<dbReference type="Gene3D" id="3.30.70.870">
    <property type="entry name" value="Elongation Factor G (Translational Gtpase), domain 3"/>
    <property type="match status" value="1"/>
</dbReference>
<evidence type="ECO:0000259" key="9">
    <source>
        <dbReference type="PROSITE" id="PS51722"/>
    </source>
</evidence>
<dbReference type="InterPro" id="IPR035647">
    <property type="entry name" value="EFG_III/V"/>
</dbReference>
<dbReference type="SUPFAM" id="SSF54980">
    <property type="entry name" value="EF-G C-terminal domain-like"/>
    <property type="match status" value="2"/>
</dbReference>
<evidence type="ECO:0000256" key="3">
    <source>
        <dbReference type="ARBA" id="ARBA00022741"/>
    </source>
</evidence>
<dbReference type="InterPro" id="IPR053905">
    <property type="entry name" value="EF-G-like_DII"/>
</dbReference>
<dbReference type="Gene3D" id="3.30.70.240">
    <property type="match status" value="1"/>
</dbReference>
<dbReference type="PRINTS" id="PR00315">
    <property type="entry name" value="ELONGATNFCT"/>
</dbReference>
<dbReference type="HAMAP" id="MF_00054_B">
    <property type="entry name" value="EF_G_EF_2_B"/>
    <property type="match status" value="1"/>
</dbReference>
<dbReference type="InterPro" id="IPR047872">
    <property type="entry name" value="EFG_IV"/>
</dbReference>
<dbReference type="CDD" id="cd03713">
    <property type="entry name" value="EFG_mtEFG_C"/>
    <property type="match status" value="1"/>
</dbReference>
<dbReference type="InterPro" id="IPR020568">
    <property type="entry name" value="Ribosomal_Su5_D2-typ_SF"/>
</dbReference>
<name>A0A478FS96_9MOLU</name>
<proteinExistence type="inferred from homology"/>
<dbReference type="InterPro" id="IPR004540">
    <property type="entry name" value="Transl_elong_EFG/EF2"/>
</dbReference>
<evidence type="ECO:0000256" key="5">
    <source>
        <dbReference type="ARBA" id="ARBA00022917"/>
    </source>
</evidence>
<sequence length="686" mass="76511">MAGLDLRLMRNFGIMAHIDAGKTTTSERILFHTGKTYKIGEVHDGAATMDWMEQEKEKGITITAAATSVVWKDHQLNLIDTPGHVDFTVEVERSLRVLDGAVTVLDSQMGVEPQTETVWRQATKYSVPRIIFCNKMDKIGADFHKSVQSLKDKLKVKTVLIQLNIGKEGEFRGIVDLVEKKAYEFDGGQEENYKEIEIPADMKEQVDQLHQELIDEILGFDEEIMEKYLDGEPITVEEVKKCIRAGTIQTKLFPVLCGSSFKNKGVKFLLDAVIDYLPSPADLPTTPAFDKSGNSITINNKVDEKFVGMAFKIATDPFVGRLTFVRVYSGVLTKGSAIYNTTQDAPEKAGRLVKMHSNHRTEIESVQAGEICAIVGLKNTRTGDTLTIKGNSVILESMNFADPVISLAIEPKTKVDQEKMSMVLSRLSEEDPTFKIATDTETGQTIISGMGELHLEILIDRMKREFGLQVNIGQPQVAFRETFTRACDVEGKYIKQTGGRGNYGHVWIKFEPNENKGFEFVDKIVGGKIPKEYIKSIKQGLIDAMKAGPMAGYPIIDIKATLFDGSYHDVDSNEMAFKIAASLSLKEASKLCHSILLEPIMAVEITVPLQYFGTIMGDVTSRRGEIEGTEQVENAQIIKCKIPLKEMFGYATTLRSFTQGRGIYSMQFSHYQPLPKHITDELLKTK</sequence>
<keyword evidence="6 7" id="KW-0342">GTP-binding</keyword>
<dbReference type="CDD" id="cd16262">
    <property type="entry name" value="EFG_III"/>
    <property type="match status" value="1"/>
</dbReference>
<protein>
    <recommendedName>
        <fullName evidence="7 8">Elongation factor G</fullName>
        <shortName evidence="7">EF-G</shortName>
    </recommendedName>
</protein>
<dbReference type="GO" id="GO:0005525">
    <property type="term" value="F:GTP binding"/>
    <property type="evidence" value="ECO:0007669"/>
    <property type="project" value="UniProtKB-UniRule"/>
</dbReference>
<dbReference type="FunFam" id="3.30.70.240:FF:000001">
    <property type="entry name" value="Elongation factor G"/>
    <property type="match status" value="1"/>
</dbReference>
<comment type="caution">
    <text evidence="10">The sequence shown here is derived from an EMBL/GenBank/DDBJ whole genome shotgun (WGS) entry which is preliminary data.</text>
</comment>
<evidence type="ECO:0000256" key="4">
    <source>
        <dbReference type="ARBA" id="ARBA00022768"/>
    </source>
</evidence>
<keyword evidence="7" id="KW-0963">Cytoplasm</keyword>
<dbReference type="PANTHER" id="PTHR43261:SF1">
    <property type="entry name" value="RIBOSOME-RELEASING FACTOR 2, MITOCHONDRIAL"/>
    <property type="match status" value="1"/>
</dbReference>
<dbReference type="SMART" id="SM00838">
    <property type="entry name" value="EFG_C"/>
    <property type="match status" value="1"/>
</dbReference>
<dbReference type="InterPro" id="IPR009000">
    <property type="entry name" value="Transl_B-barrel_sf"/>
</dbReference>
<dbReference type="CDD" id="cd01886">
    <property type="entry name" value="EF-G"/>
    <property type="match status" value="1"/>
</dbReference>
<keyword evidence="3 7" id="KW-0547">Nucleotide-binding</keyword>
<dbReference type="PROSITE" id="PS00301">
    <property type="entry name" value="G_TR_1"/>
    <property type="match status" value="1"/>
</dbReference>
<dbReference type="CDD" id="cd04088">
    <property type="entry name" value="EFG_mtEFG_II"/>
    <property type="match status" value="1"/>
</dbReference>
<dbReference type="Pfam" id="PF00679">
    <property type="entry name" value="EFG_C"/>
    <property type="match status" value="1"/>
</dbReference>
<dbReference type="GO" id="GO:0032790">
    <property type="term" value="P:ribosome disassembly"/>
    <property type="evidence" value="ECO:0007669"/>
    <property type="project" value="TreeGrafter"/>
</dbReference>
<dbReference type="InterPro" id="IPR031157">
    <property type="entry name" value="G_TR_CS"/>
</dbReference>
<feature type="binding site" evidence="7">
    <location>
        <begin position="80"/>
        <end position="84"/>
    </location>
    <ligand>
        <name>GTP</name>
        <dbReference type="ChEBI" id="CHEBI:37565"/>
    </ligand>
</feature>
<reference evidence="10 11" key="1">
    <citation type="submission" date="2019-01" db="EMBL/GenBank/DDBJ databases">
        <title>Draft genome sequences of Candidatus Mycoplasma haemohominis SWG34-3 identified from a patient with pyrexia, anemia and liver dysfunction.</title>
        <authorList>
            <person name="Sekizuka T."/>
            <person name="Hattori N."/>
            <person name="Katano H."/>
            <person name="Takuma T."/>
            <person name="Ito T."/>
            <person name="Arai N."/>
            <person name="Yanai R."/>
            <person name="Ishii S."/>
            <person name="Miura Y."/>
            <person name="Tokunaga T."/>
            <person name="Watanabe H."/>
            <person name="Nomura N."/>
            <person name="Eguchi J."/>
            <person name="Arai T."/>
            <person name="Hasegawa H."/>
            <person name="Nakamaki T."/>
            <person name="Wakita T."/>
            <person name="Niki Y."/>
            <person name="Kuroda M."/>
        </authorList>
    </citation>
    <scope>NUCLEOTIDE SEQUENCE [LARGE SCALE GENOMIC DNA]</scope>
    <source>
        <strain evidence="10">SWG34-3</strain>
    </source>
</reference>
<dbReference type="EMBL" id="BIMN01000001">
    <property type="protein sequence ID" value="GCE63246.1"/>
    <property type="molecule type" value="Genomic_DNA"/>
</dbReference>
<dbReference type="SUPFAM" id="SSF52540">
    <property type="entry name" value="P-loop containing nucleoside triphosphate hydrolases"/>
    <property type="match status" value="1"/>
</dbReference>
<evidence type="ECO:0000313" key="11">
    <source>
        <dbReference type="Proteomes" id="UP000324831"/>
    </source>
</evidence>
<dbReference type="Proteomes" id="UP000324831">
    <property type="component" value="Unassembled WGS sequence"/>
</dbReference>
<evidence type="ECO:0000256" key="6">
    <source>
        <dbReference type="ARBA" id="ARBA00023134"/>
    </source>
</evidence>
<dbReference type="FunFam" id="3.40.50.300:FF:000029">
    <property type="entry name" value="Elongation factor G"/>
    <property type="match status" value="1"/>
</dbReference>
<dbReference type="InterPro" id="IPR027417">
    <property type="entry name" value="P-loop_NTPase"/>
</dbReference>
<feature type="domain" description="Tr-type G" evidence="9">
    <location>
        <begin position="7"/>
        <end position="281"/>
    </location>
</feature>
<comment type="subcellular location">
    <subcellularLocation>
        <location evidence="1 7">Cytoplasm</location>
    </subcellularLocation>
</comment>
<dbReference type="SMART" id="SM00889">
    <property type="entry name" value="EFG_IV"/>
    <property type="match status" value="1"/>
</dbReference>
<dbReference type="InterPro" id="IPR005225">
    <property type="entry name" value="Small_GTP-bd"/>
</dbReference>
<dbReference type="Gene3D" id="3.40.50.300">
    <property type="entry name" value="P-loop containing nucleotide triphosphate hydrolases"/>
    <property type="match status" value="1"/>
</dbReference>
<gene>
    <name evidence="7 10" type="primary">fusA</name>
    <name evidence="10" type="ORF">MHSWG343_02310</name>
</gene>
<dbReference type="Pfam" id="PF00009">
    <property type="entry name" value="GTP_EFTU"/>
    <property type="match status" value="1"/>
</dbReference>
<dbReference type="GO" id="GO:0005737">
    <property type="term" value="C:cytoplasm"/>
    <property type="evidence" value="ECO:0007669"/>
    <property type="project" value="UniProtKB-SubCell"/>
</dbReference>
<feature type="binding site" evidence="7">
    <location>
        <begin position="16"/>
        <end position="23"/>
    </location>
    <ligand>
        <name>GTP</name>
        <dbReference type="ChEBI" id="CHEBI:37565"/>
    </ligand>
</feature>
<dbReference type="InterPro" id="IPR014721">
    <property type="entry name" value="Ribsml_uS5_D2-typ_fold_subgr"/>
</dbReference>
<accession>A0A478FS96</accession>
<dbReference type="GO" id="GO:0003746">
    <property type="term" value="F:translation elongation factor activity"/>
    <property type="evidence" value="ECO:0007669"/>
    <property type="project" value="UniProtKB-UniRule"/>
</dbReference>
<dbReference type="InterPro" id="IPR009022">
    <property type="entry name" value="EFG_III"/>
</dbReference>
<feature type="binding site" evidence="7">
    <location>
        <begin position="134"/>
        <end position="137"/>
    </location>
    <ligand>
        <name>GTP</name>
        <dbReference type="ChEBI" id="CHEBI:37565"/>
    </ligand>
</feature>
<organism evidence="10 11">
    <name type="scientific">Candidatus Mycoplasma haematohominis</name>
    <dbReference type="NCBI Taxonomy" id="1494318"/>
    <lineage>
        <taxon>Bacteria</taxon>
        <taxon>Bacillati</taxon>
        <taxon>Mycoplasmatota</taxon>
        <taxon>Mollicutes</taxon>
        <taxon>Mycoplasmataceae</taxon>
        <taxon>Mycoplasma</taxon>
    </lineage>
</organism>
<keyword evidence="4 7" id="KW-0251">Elongation factor</keyword>
<dbReference type="SUPFAM" id="SSF50447">
    <property type="entry name" value="Translation proteins"/>
    <property type="match status" value="1"/>
</dbReference>
<dbReference type="InterPro" id="IPR000795">
    <property type="entry name" value="T_Tr_GTP-bd_dom"/>
</dbReference>
<dbReference type="FunFam" id="3.30.70.870:FF:000001">
    <property type="entry name" value="Elongation factor G"/>
    <property type="match status" value="1"/>
</dbReference>
<evidence type="ECO:0000256" key="2">
    <source>
        <dbReference type="ARBA" id="ARBA00005870"/>
    </source>
</evidence>
<dbReference type="Pfam" id="PF22042">
    <property type="entry name" value="EF-G_D2"/>
    <property type="match status" value="1"/>
</dbReference>
<dbReference type="FunFam" id="3.30.230.10:FF:000003">
    <property type="entry name" value="Elongation factor G"/>
    <property type="match status" value="1"/>
</dbReference>
<dbReference type="Pfam" id="PF03764">
    <property type="entry name" value="EFG_IV"/>
    <property type="match status" value="1"/>
</dbReference>
<comment type="function">
    <text evidence="7">Catalyzes the GTP-dependent ribosomal translocation step during translation elongation. During this step, the ribosome changes from the pre-translocational (PRE) to the post-translocational (POST) state as the newly formed A-site-bound peptidyl-tRNA and P-site-bound deacylated tRNA move to the P and E sites, respectively. Catalyzes the coordinated movement of the two tRNA molecules, the mRNA and conformational changes in the ribosome.</text>
</comment>